<gene>
    <name evidence="5" type="primary">recX</name>
    <name evidence="9" type="ORF">IAA06_04050</name>
</gene>
<evidence type="ECO:0000256" key="4">
    <source>
        <dbReference type="ARBA" id="ARBA00022490"/>
    </source>
</evidence>
<dbReference type="AlphaFoldDB" id="A0A9D2LRF6"/>
<name>A0A9D2LRF6_9FIRM</name>
<dbReference type="Gene3D" id="1.10.10.10">
    <property type="entry name" value="Winged helix-like DNA-binding domain superfamily/Winged helix DNA-binding domain"/>
    <property type="match status" value="2"/>
</dbReference>
<comment type="subcellular location">
    <subcellularLocation>
        <location evidence="1 5">Cytoplasm</location>
    </subcellularLocation>
</comment>
<dbReference type="InterPro" id="IPR053924">
    <property type="entry name" value="RecX_HTH_2nd"/>
</dbReference>
<evidence type="ECO:0000313" key="9">
    <source>
        <dbReference type="EMBL" id="HJB27949.1"/>
    </source>
</evidence>
<evidence type="ECO:0000259" key="6">
    <source>
        <dbReference type="Pfam" id="PF02631"/>
    </source>
</evidence>
<accession>A0A9D2LRF6</accession>
<comment type="similarity">
    <text evidence="2 5">Belongs to the RecX family.</text>
</comment>
<evidence type="ECO:0000256" key="5">
    <source>
        <dbReference type="HAMAP-Rule" id="MF_01114"/>
    </source>
</evidence>
<dbReference type="InterPro" id="IPR036388">
    <property type="entry name" value="WH-like_DNA-bd_sf"/>
</dbReference>
<feature type="domain" description="RecX first three-helical" evidence="8">
    <location>
        <begin position="10"/>
        <end position="48"/>
    </location>
</feature>
<comment type="caution">
    <text evidence="9">The sequence shown here is derived from an EMBL/GenBank/DDBJ whole genome shotgun (WGS) entry which is preliminary data.</text>
</comment>
<evidence type="ECO:0000313" key="10">
    <source>
        <dbReference type="Proteomes" id="UP000823842"/>
    </source>
</evidence>
<keyword evidence="4 5" id="KW-0963">Cytoplasm</keyword>
<dbReference type="InterPro" id="IPR003783">
    <property type="entry name" value="Regulatory_RecX"/>
</dbReference>
<evidence type="ECO:0000259" key="8">
    <source>
        <dbReference type="Pfam" id="PF21982"/>
    </source>
</evidence>
<dbReference type="GO" id="GO:0006282">
    <property type="term" value="P:regulation of DNA repair"/>
    <property type="evidence" value="ECO:0007669"/>
    <property type="project" value="UniProtKB-UniRule"/>
</dbReference>
<dbReference type="PANTHER" id="PTHR33602:SF1">
    <property type="entry name" value="REGULATORY PROTEIN RECX FAMILY PROTEIN"/>
    <property type="match status" value="1"/>
</dbReference>
<dbReference type="PANTHER" id="PTHR33602">
    <property type="entry name" value="REGULATORY PROTEIN RECX FAMILY PROTEIN"/>
    <property type="match status" value="1"/>
</dbReference>
<evidence type="ECO:0000259" key="7">
    <source>
        <dbReference type="Pfam" id="PF21981"/>
    </source>
</evidence>
<evidence type="ECO:0000256" key="3">
    <source>
        <dbReference type="ARBA" id="ARBA00018111"/>
    </source>
</evidence>
<comment type="function">
    <text evidence="5">Modulates RecA activity.</text>
</comment>
<dbReference type="Pfam" id="PF02631">
    <property type="entry name" value="RecX_HTH2"/>
    <property type="match status" value="1"/>
</dbReference>
<reference evidence="9" key="2">
    <citation type="submission" date="2021-04" db="EMBL/GenBank/DDBJ databases">
        <authorList>
            <person name="Gilroy R."/>
        </authorList>
    </citation>
    <scope>NUCLEOTIDE SEQUENCE</scope>
    <source>
        <strain evidence="9">ChiSjej1B19-5720</strain>
    </source>
</reference>
<dbReference type="Pfam" id="PF21981">
    <property type="entry name" value="RecX_HTH3"/>
    <property type="match status" value="1"/>
</dbReference>
<dbReference type="GO" id="GO:0005737">
    <property type="term" value="C:cytoplasm"/>
    <property type="evidence" value="ECO:0007669"/>
    <property type="project" value="UniProtKB-SubCell"/>
</dbReference>
<dbReference type="Proteomes" id="UP000823842">
    <property type="component" value="Unassembled WGS sequence"/>
</dbReference>
<sequence>MDTLEEQQKARKKAMRLLEHMDRTERGLREKLLQGGFSQEAAEDAIAYVKSFGYINDRRYAENYISSRISLKSRQKILLELQQKGISRNTALEAWEEIAEYEKPDERELIRREIKKKHAPDSIIEEKELRRLCGYLARRGFQTGDIFSVLEELHITAKTRFENE</sequence>
<feature type="domain" description="RecX second three-helical" evidence="6">
    <location>
        <begin position="56"/>
        <end position="94"/>
    </location>
</feature>
<organism evidence="9 10">
    <name type="scientific">Candidatus Blautia faecavium</name>
    <dbReference type="NCBI Taxonomy" id="2838487"/>
    <lineage>
        <taxon>Bacteria</taxon>
        <taxon>Bacillati</taxon>
        <taxon>Bacillota</taxon>
        <taxon>Clostridia</taxon>
        <taxon>Lachnospirales</taxon>
        <taxon>Lachnospiraceae</taxon>
        <taxon>Blautia</taxon>
    </lineage>
</organism>
<dbReference type="InterPro" id="IPR053926">
    <property type="entry name" value="RecX_HTH_1st"/>
</dbReference>
<reference evidence="9" key="1">
    <citation type="journal article" date="2021" name="PeerJ">
        <title>Extensive microbial diversity within the chicken gut microbiome revealed by metagenomics and culture.</title>
        <authorList>
            <person name="Gilroy R."/>
            <person name="Ravi A."/>
            <person name="Getino M."/>
            <person name="Pursley I."/>
            <person name="Horton D.L."/>
            <person name="Alikhan N.F."/>
            <person name="Baker D."/>
            <person name="Gharbi K."/>
            <person name="Hall N."/>
            <person name="Watson M."/>
            <person name="Adriaenssens E.M."/>
            <person name="Foster-Nyarko E."/>
            <person name="Jarju S."/>
            <person name="Secka A."/>
            <person name="Antonio M."/>
            <person name="Oren A."/>
            <person name="Chaudhuri R.R."/>
            <person name="La Ragione R."/>
            <person name="Hildebrand F."/>
            <person name="Pallen M.J."/>
        </authorList>
    </citation>
    <scope>NUCLEOTIDE SEQUENCE</scope>
    <source>
        <strain evidence="9">ChiSjej1B19-5720</strain>
    </source>
</reference>
<feature type="domain" description="RecX third three-helical" evidence="7">
    <location>
        <begin position="105"/>
        <end position="150"/>
    </location>
</feature>
<dbReference type="Pfam" id="PF21982">
    <property type="entry name" value="RecX_HTH1"/>
    <property type="match status" value="1"/>
</dbReference>
<evidence type="ECO:0000256" key="2">
    <source>
        <dbReference type="ARBA" id="ARBA00009695"/>
    </source>
</evidence>
<proteinExistence type="inferred from homology"/>
<protein>
    <recommendedName>
        <fullName evidence="3 5">Regulatory protein RecX</fullName>
    </recommendedName>
</protein>
<dbReference type="EMBL" id="DWYZ01000083">
    <property type="protein sequence ID" value="HJB27949.1"/>
    <property type="molecule type" value="Genomic_DNA"/>
</dbReference>
<dbReference type="HAMAP" id="MF_01114">
    <property type="entry name" value="RecX"/>
    <property type="match status" value="1"/>
</dbReference>
<evidence type="ECO:0000256" key="1">
    <source>
        <dbReference type="ARBA" id="ARBA00004496"/>
    </source>
</evidence>
<dbReference type="InterPro" id="IPR053925">
    <property type="entry name" value="RecX_HTH_3rd"/>
</dbReference>